<dbReference type="InterPro" id="IPR000600">
    <property type="entry name" value="ROK"/>
</dbReference>
<dbReference type="SUPFAM" id="SSF46785">
    <property type="entry name" value="Winged helix' DNA-binding domain"/>
    <property type="match status" value="1"/>
</dbReference>
<dbReference type="EMBL" id="JAPDNT010000006">
    <property type="protein sequence ID" value="MCW3475010.1"/>
    <property type="molecule type" value="Genomic_DNA"/>
</dbReference>
<dbReference type="RefSeq" id="WP_264713695.1">
    <property type="nucleotide sequence ID" value="NZ_JAPDNT010000006.1"/>
</dbReference>
<reference evidence="3" key="2">
    <citation type="submission" date="2022-10" db="EMBL/GenBank/DDBJ databases">
        <authorList>
            <person name="Trinh H.N."/>
        </authorList>
    </citation>
    <scope>NUCLEOTIDE SEQUENCE</scope>
    <source>
        <strain evidence="3">RN2-1</strain>
    </source>
</reference>
<comment type="caution">
    <text evidence="3">The sequence shown here is derived from an EMBL/GenBank/DDBJ whole genome shotgun (WGS) entry which is preliminary data.</text>
</comment>
<sequence length="405" mass="42356">MSVSGLAPFDRRGHHRRVVLDALRRGGPASRAEIAAATGLSAQTVSLVADELCRDGLVKNIGRRATARGQPPIDLMLDVDGGYSIGLQIEPGGLTGVLADLGAHVRAEIVRPCKTATPEGTLPDIATLVDDLLVKAGVDRSRLWGAGIVLPGPFGAVEEAEPDSLSMAAWSREAFDAAFSAALKMPVLVDNDATAAAIGEHLLGVARDLRTFVYLYLSEGIGGGIFVDGRPLAGAWGNAGEIGRMVISEDRRGCPVTLEATASLSALRSASGASDHVTADELFAGDPRVVAAWFDAAARVLRIAIANLENIFDPETVVLGGQLPETALKDLASRLEPLPPTVSARAGRCRPRLMLGRVGRASPALGGATLPLFSGLTLQPRVVKVRQRPAARPRVPADTGPGKRR</sequence>
<dbReference type="InterPro" id="IPR049874">
    <property type="entry name" value="ROK_cs"/>
</dbReference>
<evidence type="ECO:0000256" key="1">
    <source>
        <dbReference type="ARBA" id="ARBA00006479"/>
    </source>
</evidence>
<evidence type="ECO:0000313" key="4">
    <source>
        <dbReference type="Proteomes" id="UP001165679"/>
    </source>
</evidence>
<dbReference type="PANTHER" id="PTHR18964">
    <property type="entry name" value="ROK (REPRESSOR, ORF, KINASE) FAMILY"/>
    <property type="match status" value="1"/>
</dbReference>
<dbReference type="AlphaFoldDB" id="A0AA42CHL9"/>
<feature type="domain" description="HTH marR-type" evidence="2">
    <location>
        <begin position="19"/>
        <end position="59"/>
    </location>
</feature>
<proteinExistence type="inferred from homology"/>
<dbReference type="InterPro" id="IPR036388">
    <property type="entry name" value="WH-like_DNA-bd_sf"/>
</dbReference>
<dbReference type="GO" id="GO:0003700">
    <property type="term" value="F:DNA-binding transcription factor activity"/>
    <property type="evidence" value="ECO:0007669"/>
    <property type="project" value="InterPro"/>
</dbReference>
<dbReference type="SUPFAM" id="SSF53067">
    <property type="entry name" value="Actin-like ATPase domain"/>
    <property type="match status" value="1"/>
</dbReference>
<dbReference type="PROSITE" id="PS01125">
    <property type="entry name" value="ROK"/>
    <property type="match status" value="1"/>
</dbReference>
<dbReference type="Pfam" id="PF12802">
    <property type="entry name" value="MarR_2"/>
    <property type="match status" value="1"/>
</dbReference>
<dbReference type="Pfam" id="PF00480">
    <property type="entry name" value="ROK"/>
    <property type="match status" value="1"/>
</dbReference>
<dbReference type="InterPro" id="IPR000835">
    <property type="entry name" value="HTH_MarR-typ"/>
</dbReference>
<dbReference type="InterPro" id="IPR043129">
    <property type="entry name" value="ATPase_NBD"/>
</dbReference>
<keyword evidence="4" id="KW-1185">Reference proteome</keyword>
<organism evidence="3 4">
    <name type="scientific">Limobrevibacterium gyesilva</name>
    <dbReference type="NCBI Taxonomy" id="2991712"/>
    <lineage>
        <taxon>Bacteria</taxon>
        <taxon>Pseudomonadati</taxon>
        <taxon>Pseudomonadota</taxon>
        <taxon>Alphaproteobacteria</taxon>
        <taxon>Acetobacterales</taxon>
        <taxon>Acetobacteraceae</taxon>
        <taxon>Limobrevibacterium</taxon>
    </lineage>
</organism>
<evidence type="ECO:0000259" key="2">
    <source>
        <dbReference type="Pfam" id="PF12802"/>
    </source>
</evidence>
<gene>
    <name evidence="3" type="ORF">OL599_10540</name>
</gene>
<name>A0AA42CHL9_9PROT</name>
<dbReference type="Gene3D" id="3.30.420.40">
    <property type="match status" value="2"/>
</dbReference>
<protein>
    <submittedName>
        <fullName evidence="3">ROK family transcriptional regulator</fullName>
    </submittedName>
</protein>
<dbReference type="PANTHER" id="PTHR18964:SF149">
    <property type="entry name" value="BIFUNCTIONAL UDP-N-ACETYLGLUCOSAMINE 2-EPIMERASE_N-ACETYLMANNOSAMINE KINASE"/>
    <property type="match status" value="1"/>
</dbReference>
<evidence type="ECO:0000313" key="3">
    <source>
        <dbReference type="EMBL" id="MCW3475010.1"/>
    </source>
</evidence>
<dbReference type="Proteomes" id="UP001165679">
    <property type="component" value="Unassembled WGS sequence"/>
</dbReference>
<accession>A0AA42CHL9</accession>
<comment type="similarity">
    <text evidence="1">Belongs to the ROK (NagC/XylR) family.</text>
</comment>
<reference evidence="3" key="1">
    <citation type="submission" date="2022-09" db="EMBL/GenBank/DDBJ databases">
        <title>Rhodovastum sp. nov. RN2-1 isolated from soil in Seongnam, South Korea.</title>
        <authorList>
            <person name="Le N.T."/>
        </authorList>
    </citation>
    <scope>NUCLEOTIDE SEQUENCE</scope>
    <source>
        <strain evidence="3">RN2-1</strain>
    </source>
</reference>
<dbReference type="Gene3D" id="1.10.10.10">
    <property type="entry name" value="Winged helix-like DNA-binding domain superfamily/Winged helix DNA-binding domain"/>
    <property type="match status" value="1"/>
</dbReference>
<dbReference type="InterPro" id="IPR036390">
    <property type="entry name" value="WH_DNA-bd_sf"/>
</dbReference>